<feature type="compositionally biased region" description="Basic and acidic residues" evidence="4">
    <location>
        <begin position="161"/>
        <end position="176"/>
    </location>
</feature>
<keyword evidence="7" id="KW-1185">Reference proteome</keyword>
<feature type="compositionally biased region" description="Low complexity" evidence="4">
    <location>
        <begin position="177"/>
        <end position="187"/>
    </location>
</feature>
<keyword evidence="3" id="KW-0143">Chaperone</keyword>
<dbReference type="Pfam" id="PF04352">
    <property type="entry name" value="ProQ"/>
    <property type="match status" value="1"/>
</dbReference>
<feature type="domain" description="ProQ/FinO" evidence="5">
    <location>
        <begin position="66"/>
        <end position="175"/>
    </location>
</feature>
<dbReference type="Proteomes" id="UP001041814">
    <property type="component" value="Unassembled WGS sequence"/>
</dbReference>
<dbReference type="EMBL" id="NRRU01000005">
    <property type="protein sequence ID" value="MBK1711656.1"/>
    <property type="molecule type" value="Genomic_DNA"/>
</dbReference>
<evidence type="ECO:0000259" key="5">
    <source>
        <dbReference type="SMART" id="SM00945"/>
    </source>
</evidence>
<dbReference type="SUPFAM" id="SSF48657">
    <property type="entry name" value="FinO-like"/>
    <property type="match status" value="1"/>
</dbReference>
<feature type="compositionally biased region" description="Low complexity" evidence="4">
    <location>
        <begin position="23"/>
        <end position="42"/>
    </location>
</feature>
<feature type="region of interest" description="Disordered" evidence="4">
    <location>
        <begin position="161"/>
        <end position="195"/>
    </location>
</feature>
<evidence type="ECO:0000256" key="4">
    <source>
        <dbReference type="SAM" id="MobiDB-lite"/>
    </source>
</evidence>
<organism evidence="6 7">
    <name type="scientific">Rubrivivax gelatinosus</name>
    <name type="common">Rhodocyclus gelatinosus</name>
    <name type="synonym">Rhodopseudomonas gelatinosa</name>
    <dbReference type="NCBI Taxonomy" id="28068"/>
    <lineage>
        <taxon>Bacteria</taxon>
        <taxon>Pseudomonadati</taxon>
        <taxon>Pseudomonadota</taxon>
        <taxon>Betaproteobacteria</taxon>
        <taxon>Burkholderiales</taxon>
        <taxon>Sphaerotilaceae</taxon>
        <taxon>Rubrivivax</taxon>
    </lineage>
</organism>
<keyword evidence="2" id="KW-0694">RNA-binding</keyword>
<feature type="compositionally biased region" description="Low complexity" evidence="4">
    <location>
        <begin position="52"/>
        <end position="63"/>
    </location>
</feature>
<feature type="region of interest" description="Disordered" evidence="4">
    <location>
        <begin position="1"/>
        <end position="63"/>
    </location>
</feature>
<feature type="compositionally biased region" description="Basic and acidic residues" evidence="4">
    <location>
        <begin position="236"/>
        <end position="295"/>
    </location>
</feature>
<name>A0ABS1DPK0_RUBGE</name>
<evidence type="ECO:0000313" key="6">
    <source>
        <dbReference type="EMBL" id="MBK1711656.1"/>
    </source>
</evidence>
<protein>
    <submittedName>
        <fullName evidence="6">Prop effector ProQ</fullName>
    </submittedName>
</protein>
<evidence type="ECO:0000256" key="2">
    <source>
        <dbReference type="ARBA" id="ARBA00022884"/>
    </source>
</evidence>
<dbReference type="SMART" id="SM00945">
    <property type="entry name" value="ProQ"/>
    <property type="match status" value="1"/>
</dbReference>
<sequence length="325" mass="35057">MPDDDQIPPESGAEPANLPPAAPAADAAPEVATEPVAQPEGEAVPEAEAEADAPAPAEAAGAKAVPELSPAECAARLAELFPALFGAAPKPLKLRIQADIQQRAPGIFTRRTLSVFLHRHTTSNAYLSALTRSEQRFDLDGQPAGELSAEHRELATAELARRRGVHEQRRAAERAAARAAEAQSREQQNAEHEARRERAGLLRAFETTTLTRANFCALKGIADAELDAVLERARQERAERPALPPRDAHPGRPDNRPERRGQRPQGHDRRPGGPRPEGGERPDRGPRPQGERRAEGAPADGAPRPKGPRPERGPRPEGQGRPPKR</sequence>
<dbReference type="Gene3D" id="1.10.1710.10">
    <property type="entry name" value="ProQ/FinO domain"/>
    <property type="match status" value="1"/>
</dbReference>
<evidence type="ECO:0000313" key="7">
    <source>
        <dbReference type="Proteomes" id="UP001041814"/>
    </source>
</evidence>
<comment type="caution">
    <text evidence="6">The sequence shown here is derived from an EMBL/GenBank/DDBJ whole genome shotgun (WGS) entry which is preliminary data.</text>
</comment>
<gene>
    <name evidence="6" type="ORF">CKO43_02535</name>
</gene>
<reference evidence="6" key="2">
    <citation type="journal article" date="2020" name="Microorganisms">
        <title>Osmotic Adaptation and Compatible Solute Biosynthesis of Phototrophic Bacteria as Revealed from Genome Analyses.</title>
        <authorList>
            <person name="Imhoff J.F."/>
            <person name="Rahn T."/>
            <person name="Kunzel S."/>
            <person name="Keller A."/>
            <person name="Neulinger S.C."/>
        </authorList>
    </citation>
    <scope>NUCLEOTIDE SEQUENCE</scope>
    <source>
        <strain evidence="6">IM 151</strain>
    </source>
</reference>
<dbReference type="PANTHER" id="PTHR38106">
    <property type="entry name" value="RNA CHAPERONE PROQ"/>
    <property type="match status" value="1"/>
</dbReference>
<keyword evidence="1" id="KW-0963">Cytoplasm</keyword>
<dbReference type="InterPro" id="IPR036442">
    <property type="entry name" value="ProQ/FinO_sf"/>
</dbReference>
<dbReference type="InterPro" id="IPR016103">
    <property type="entry name" value="ProQ/FinO"/>
</dbReference>
<reference evidence="6" key="1">
    <citation type="submission" date="2017-08" db="EMBL/GenBank/DDBJ databases">
        <authorList>
            <person name="Imhoff J.F."/>
            <person name="Rahn T."/>
            <person name="Kuenzel S."/>
            <person name="Neulinger S.C."/>
        </authorList>
    </citation>
    <scope>NUCLEOTIDE SEQUENCE</scope>
    <source>
        <strain evidence="6">IM 151</strain>
    </source>
</reference>
<proteinExistence type="predicted"/>
<accession>A0ABS1DPK0</accession>
<dbReference type="InterPro" id="IPR023529">
    <property type="entry name" value="ProQ"/>
</dbReference>
<dbReference type="PANTHER" id="PTHR38106:SF1">
    <property type="entry name" value="RNA CHAPERONE PROQ"/>
    <property type="match status" value="1"/>
</dbReference>
<evidence type="ECO:0000256" key="3">
    <source>
        <dbReference type="ARBA" id="ARBA00023186"/>
    </source>
</evidence>
<evidence type="ECO:0000256" key="1">
    <source>
        <dbReference type="ARBA" id="ARBA00022490"/>
    </source>
</evidence>
<feature type="compositionally biased region" description="Low complexity" evidence="4">
    <location>
        <begin position="316"/>
        <end position="325"/>
    </location>
</feature>
<feature type="region of interest" description="Disordered" evidence="4">
    <location>
        <begin position="236"/>
        <end position="325"/>
    </location>
</feature>